<comment type="caution">
    <text evidence="2">The sequence shown here is derived from an EMBL/GenBank/DDBJ whole genome shotgun (WGS) entry which is preliminary data.</text>
</comment>
<organism evidence="2">
    <name type="scientific">Sesamum latifolium</name>
    <dbReference type="NCBI Taxonomy" id="2727402"/>
    <lineage>
        <taxon>Eukaryota</taxon>
        <taxon>Viridiplantae</taxon>
        <taxon>Streptophyta</taxon>
        <taxon>Embryophyta</taxon>
        <taxon>Tracheophyta</taxon>
        <taxon>Spermatophyta</taxon>
        <taxon>Magnoliopsida</taxon>
        <taxon>eudicotyledons</taxon>
        <taxon>Gunneridae</taxon>
        <taxon>Pentapetalae</taxon>
        <taxon>asterids</taxon>
        <taxon>lamiids</taxon>
        <taxon>Lamiales</taxon>
        <taxon>Pedaliaceae</taxon>
        <taxon>Sesamum</taxon>
    </lineage>
</organism>
<gene>
    <name evidence="2" type="ORF">Slati_4462500</name>
</gene>
<protein>
    <submittedName>
        <fullName evidence="2">Uncharacterized protein</fullName>
    </submittedName>
</protein>
<accession>A0AAW2SRD0</accession>
<reference evidence="2" key="1">
    <citation type="submission" date="2020-06" db="EMBL/GenBank/DDBJ databases">
        <authorList>
            <person name="Li T."/>
            <person name="Hu X."/>
            <person name="Zhang T."/>
            <person name="Song X."/>
            <person name="Zhang H."/>
            <person name="Dai N."/>
            <person name="Sheng W."/>
            <person name="Hou X."/>
            <person name="Wei L."/>
        </authorList>
    </citation>
    <scope>NUCLEOTIDE SEQUENCE</scope>
    <source>
        <strain evidence="2">KEN1</strain>
        <tissue evidence="2">Leaf</tissue>
    </source>
</reference>
<evidence type="ECO:0000256" key="1">
    <source>
        <dbReference type="SAM" id="MobiDB-lite"/>
    </source>
</evidence>
<dbReference type="EMBL" id="JACGWN010000016">
    <property type="protein sequence ID" value="KAL0394963.1"/>
    <property type="molecule type" value="Genomic_DNA"/>
</dbReference>
<evidence type="ECO:0000313" key="2">
    <source>
        <dbReference type="EMBL" id="KAL0394963.1"/>
    </source>
</evidence>
<feature type="non-terminal residue" evidence="2">
    <location>
        <position position="1"/>
    </location>
</feature>
<feature type="region of interest" description="Disordered" evidence="1">
    <location>
        <begin position="32"/>
        <end position="70"/>
    </location>
</feature>
<name>A0AAW2SRD0_9LAMI</name>
<feature type="compositionally biased region" description="Acidic residues" evidence="1">
    <location>
        <begin position="34"/>
        <end position="53"/>
    </location>
</feature>
<dbReference type="AlphaFoldDB" id="A0AAW2SRD0"/>
<feature type="compositionally biased region" description="Polar residues" evidence="1">
    <location>
        <begin position="54"/>
        <end position="70"/>
    </location>
</feature>
<reference evidence="2" key="2">
    <citation type="journal article" date="2024" name="Plant">
        <title>Genomic evolution and insights into agronomic trait innovations of Sesamum species.</title>
        <authorList>
            <person name="Miao H."/>
            <person name="Wang L."/>
            <person name="Qu L."/>
            <person name="Liu H."/>
            <person name="Sun Y."/>
            <person name="Le M."/>
            <person name="Wang Q."/>
            <person name="Wei S."/>
            <person name="Zheng Y."/>
            <person name="Lin W."/>
            <person name="Duan Y."/>
            <person name="Cao H."/>
            <person name="Xiong S."/>
            <person name="Wang X."/>
            <person name="Wei L."/>
            <person name="Li C."/>
            <person name="Ma Q."/>
            <person name="Ju M."/>
            <person name="Zhao R."/>
            <person name="Li G."/>
            <person name="Mu C."/>
            <person name="Tian Q."/>
            <person name="Mei H."/>
            <person name="Zhang T."/>
            <person name="Gao T."/>
            <person name="Zhang H."/>
        </authorList>
    </citation>
    <scope>NUCLEOTIDE SEQUENCE</scope>
    <source>
        <strain evidence="2">KEN1</strain>
    </source>
</reference>
<sequence length="84" mass="9723">YGKSDSTFSLEMDARKASVEDEEYSRIFSRIDELEKEEEEAEKGNESVEDEQIQNEPDSTISEMSIHQEVRSSPVQVIDAVRFY</sequence>
<proteinExistence type="predicted"/>